<dbReference type="Gene3D" id="2.60.120.40">
    <property type="match status" value="1"/>
</dbReference>
<evidence type="ECO:0000256" key="10">
    <source>
        <dbReference type="ARBA" id="ARBA00029751"/>
    </source>
</evidence>
<evidence type="ECO:0000256" key="6">
    <source>
        <dbReference type="ARBA" id="ARBA00022968"/>
    </source>
</evidence>
<name>A0A3B4AF13_9GOBI</name>
<keyword evidence="9" id="KW-1015">Disulfide bond</keyword>
<evidence type="ECO:0000256" key="7">
    <source>
        <dbReference type="ARBA" id="ARBA00022989"/>
    </source>
</evidence>
<dbReference type="GO" id="GO:0016020">
    <property type="term" value="C:membrane"/>
    <property type="evidence" value="ECO:0007669"/>
    <property type="project" value="UniProtKB-SubCell"/>
</dbReference>
<evidence type="ECO:0000256" key="2">
    <source>
        <dbReference type="ARBA" id="ARBA00008670"/>
    </source>
</evidence>
<dbReference type="STRING" id="409849.ENSPMGP00000015672"/>
<protein>
    <recommendedName>
        <fullName evidence="3">Tumor necrosis factor</fullName>
    </recommendedName>
    <alternativeName>
        <fullName evidence="10">TNF-alpha</fullName>
    </alternativeName>
</protein>
<dbReference type="Proteomes" id="UP000261520">
    <property type="component" value="Unplaced"/>
</dbReference>
<evidence type="ECO:0000256" key="3">
    <source>
        <dbReference type="ARBA" id="ARBA00013893"/>
    </source>
</evidence>
<proteinExistence type="inferred from homology"/>
<keyword evidence="13" id="KW-1185">Reference proteome</keyword>
<dbReference type="PANTHER" id="PTHR11471:SF23">
    <property type="entry name" value="TUMOR NECROSIS FACTOR"/>
    <property type="match status" value="1"/>
</dbReference>
<organism evidence="12 13">
    <name type="scientific">Periophthalmus magnuspinnatus</name>
    <dbReference type="NCBI Taxonomy" id="409849"/>
    <lineage>
        <taxon>Eukaryota</taxon>
        <taxon>Metazoa</taxon>
        <taxon>Chordata</taxon>
        <taxon>Craniata</taxon>
        <taxon>Vertebrata</taxon>
        <taxon>Euteleostomi</taxon>
        <taxon>Actinopterygii</taxon>
        <taxon>Neopterygii</taxon>
        <taxon>Teleostei</taxon>
        <taxon>Neoteleostei</taxon>
        <taxon>Acanthomorphata</taxon>
        <taxon>Gobiaria</taxon>
        <taxon>Gobiiformes</taxon>
        <taxon>Gobioidei</taxon>
        <taxon>Gobiidae</taxon>
        <taxon>Oxudercinae</taxon>
        <taxon>Periophthalmus</taxon>
    </lineage>
</organism>
<dbReference type="GO" id="GO:0005615">
    <property type="term" value="C:extracellular space"/>
    <property type="evidence" value="ECO:0007669"/>
    <property type="project" value="UniProtKB-KW"/>
</dbReference>
<dbReference type="SUPFAM" id="SSF49842">
    <property type="entry name" value="TNF-like"/>
    <property type="match status" value="1"/>
</dbReference>
<dbReference type="GO" id="GO:0005164">
    <property type="term" value="F:tumor necrosis factor receptor binding"/>
    <property type="evidence" value="ECO:0007669"/>
    <property type="project" value="InterPro"/>
</dbReference>
<dbReference type="GO" id="GO:0005125">
    <property type="term" value="F:cytokine activity"/>
    <property type="evidence" value="ECO:0007669"/>
    <property type="project" value="UniProtKB-KW"/>
</dbReference>
<keyword evidence="4" id="KW-0202">Cytokine</keyword>
<feature type="domain" description="THD" evidence="11">
    <location>
        <begin position="1"/>
        <end position="64"/>
    </location>
</feature>
<accession>A0A3B4AF13</accession>
<dbReference type="PRINTS" id="PR01234">
    <property type="entry name" value="TNECROSISFCT"/>
</dbReference>
<dbReference type="PROSITE" id="PS50049">
    <property type="entry name" value="THD_2"/>
    <property type="match status" value="1"/>
</dbReference>
<evidence type="ECO:0000256" key="9">
    <source>
        <dbReference type="ARBA" id="ARBA00023157"/>
    </source>
</evidence>
<dbReference type="Pfam" id="PF00229">
    <property type="entry name" value="TNF"/>
    <property type="match status" value="1"/>
</dbReference>
<reference evidence="12" key="1">
    <citation type="submission" date="2025-08" db="UniProtKB">
        <authorList>
            <consortium name="Ensembl"/>
        </authorList>
    </citation>
    <scope>IDENTIFICATION</scope>
</reference>
<evidence type="ECO:0000313" key="13">
    <source>
        <dbReference type="Proteomes" id="UP000261520"/>
    </source>
</evidence>
<comment type="similarity">
    <text evidence="2">Belongs to the tumor necrosis factor family.</text>
</comment>
<dbReference type="InterPro" id="IPR008983">
    <property type="entry name" value="Tumour_necrosis_fac-like_dom"/>
</dbReference>
<dbReference type="InterPro" id="IPR006053">
    <property type="entry name" value="TNF"/>
</dbReference>
<evidence type="ECO:0000256" key="8">
    <source>
        <dbReference type="ARBA" id="ARBA00023136"/>
    </source>
</evidence>
<comment type="subcellular location">
    <subcellularLocation>
        <location evidence="1">Membrane</location>
        <topology evidence="1">Single-pass type II membrane protein</topology>
    </subcellularLocation>
</comment>
<keyword evidence="7" id="KW-1133">Transmembrane helix</keyword>
<evidence type="ECO:0000256" key="1">
    <source>
        <dbReference type="ARBA" id="ARBA00004606"/>
    </source>
</evidence>
<keyword evidence="5" id="KW-0812">Transmembrane</keyword>
<evidence type="ECO:0000313" key="12">
    <source>
        <dbReference type="Ensembl" id="ENSPMGP00000015672.1"/>
    </source>
</evidence>
<evidence type="ECO:0000256" key="5">
    <source>
        <dbReference type="ARBA" id="ARBA00022692"/>
    </source>
</evidence>
<dbReference type="GO" id="GO:0006955">
    <property type="term" value="P:immune response"/>
    <property type="evidence" value="ECO:0007669"/>
    <property type="project" value="InterPro"/>
</dbReference>
<sequence length="65" mass="7212">MSAVRSACSGQDARGLEEGQGWYNAIYLGAVFQLNKGDRLWTESTQLSELETEEGKTFFGVFALF</sequence>
<dbReference type="InterPro" id="IPR006052">
    <property type="entry name" value="TNF_dom"/>
</dbReference>
<evidence type="ECO:0000256" key="4">
    <source>
        <dbReference type="ARBA" id="ARBA00022514"/>
    </source>
</evidence>
<dbReference type="Ensembl" id="ENSPMGT00000016719.1">
    <property type="protein sequence ID" value="ENSPMGP00000015672.1"/>
    <property type="gene ID" value="ENSPMGG00000012844.1"/>
</dbReference>
<keyword evidence="8" id="KW-0472">Membrane</keyword>
<keyword evidence="6" id="KW-0735">Signal-anchor</keyword>
<dbReference type="PANTHER" id="PTHR11471">
    <property type="entry name" value="TUMOR NECROSIS FACTOR FAMILY MEMBER"/>
    <property type="match status" value="1"/>
</dbReference>
<dbReference type="AlphaFoldDB" id="A0A3B4AF13"/>
<evidence type="ECO:0000259" key="11">
    <source>
        <dbReference type="PROSITE" id="PS50049"/>
    </source>
</evidence>
<reference evidence="12" key="2">
    <citation type="submission" date="2025-09" db="UniProtKB">
        <authorList>
            <consortium name="Ensembl"/>
        </authorList>
    </citation>
    <scope>IDENTIFICATION</scope>
</reference>